<dbReference type="SUPFAM" id="SSF53335">
    <property type="entry name" value="S-adenosyl-L-methionine-dependent methyltransferases"/>
    <property type="match status" value="2"/>
</dbReference>
<sequence>MDCDALLRLSLWQLDPIRTVLNQLAAAHGGSLGPEAQAALARALRSTPLLRALPPAPRYLAQLLKGLVDQPGSGAGGGASGGVSDELAELCTEVLLRPPAPSSGAVWPHKTWYYSSAPSSEQLTVLEAAHASRVTAFLAAEGGAAPNGDNHHHHKHHEQQQQSQQHEEQQQQKHQHHNQQQQQEEEQEWTQEGEAPSASAGLVTLRLSQNMLDGNTGKRCLDVGCGSGLVGLALFRAGAASATLADGDAGALMNCIRNLGLNGVGRSAVLAGGLQEAVACGARVAVCPMVWEEVAAEEEDEEEQRRAIARLPWFELLVASDVLYDPNIVAPFVRVLARLLRRAPPRLLDADEARGAPSGYGTSSACCAYVATTFRQPATFALFERRAAEAGLRLERLATEGLGQRGAVAFQGARALQDRGGIILHRVTALAGALHHV</sequence>
<evidence type="ECO:0000313" key="3">
    <source>
        <dbReference type="Proteomes" id="UP000054498"/>
    </source>
</evidence>
<evidence type="ECO:0000256" key="1">
    <source>
        <dbReference type="SAM" id="MobiDB-lite"/>
    </source>
</evidence>
<gene>
    <name evidence="2" type="ORF">MNEG_8125</name>
</gene>
<protein>
    <recommendedName>
        <fullName evidence="4">Methyltransferase small domain-containing protein</fullName>
    </recommendedName>
</protein>
<name>A0A0D2KX24_9CHLO</name>
<dbReference type="KEGG" id="mng:MNEG_8125"/>
<accession>A0A0D2KX24</accession>
<dbReference type="InterPro" id="IPR029063">
    <property type="entry name" value="SAM-dependent_MTases_sf"/>
</dbReference>
<dbReference type="PANTHER" id="PTHR14614">
    <property type="entry name" value="HEPATOCELLULAR CARCINOMA-ASSOCIATED ANTIGEN"/>
    <property type="match status" value="1"/>
</dbReference>
<dbReference type="EMBL" id="KK101729">
    <property type="protein sequence ID" value="KIY99838.1"/>
    <property type="molecule type" value="Genomic_DNA"/>
</dbReference>
<evidence type="ECO:0000313" key="2">
    <source>
        <dbReference type="EMBL" id="KIY99838.1"/>
    </source>
</evidence>
<dbReference type="RefSeq" id="XP_013898858.1">
    <property type="nucleotide sequence ID" value="XM_014043404.1"/>
</dbReference>
<dbReference type="Proteomes" id="UP000054498">
    <property type="component" value="Unassembled WGS sequence"/>
</dbReference>
<organism evidence="2 3">
    <name type="scientific">Monoraphidium neglectum</name>
    <dbReference type="NCBI Taxonomy" id="145388"/>
    <lineage>
        <taxon>Eukaryota</taxon>
        <taxon>Viridiplantae</taxon>
        <taxon>Chlorophyta</taxon>
        <taxon>core chlorophytes</taxon>
        <taxon>Chlorophyceae</taxon>
        <taxon>CS clade</taxon>
        <taxon>Sphaeropleales</taxon>
        <taxon>Selenastraceae</taxon>
        <taxon>Monoraphidium</taxon>
    </lineage>
</organism>
<dbReference type="Gene3D" id="3.40.50.150">
    <property type="entry name" value="Vaccinia Virus protein VP39"/>
    <property type="match status" value="1"/>
</dbReference>
<dbReference type="GeneID" id="25741001"/>
<dbReference type="CDD" id="cd02440">
    <property type="entry name" value="AdoMet_MTases"/>
    <property type="match status" value="1"/>
</dbReference>
<dbReference type="OrthoDB" id="548658at2759"/>
<reference evidence="2 3" key="1">
    <citation type="journal article" date="2013" name="BMC Genomics">
        <title>Reconstruction of the lipid metabolism for the microalga Monoraphidium neglectum from its genome sequence reveals characteristics suitable for biofuel production.</title>
        <authorList>
            <person name="Bogen C."/>
            <person name="Al-Dilaimi A."/>
            <person name="Albersmeier A."/>
            <person name="Wichmann J."/>
            <person name="Grundmann M."/>
            <person name="Rupp O."/>
            <person name="Lauersen K.J."/>
            <person name="Blifernez-Klassen O."/>
            <person name="Kalinowski J."/>
            <person name="Goesmann A."/>
            <person name="Mussgnug J.H."/>
            <person name="Kruse O."/>
        </authorList>
    </citation>
    <scope>NUCLEOTIDE SEQUENCE [LARGE SCALE GENOMIC DNA]</scope>
    <source>
        <strain evidence="2 3">SAG 48.87</strain>
    </source>
</reference>
<dbReference type="STRING" id="145388.A0A0D2KX24"/>
<dbReference type="AlphaFoldDB" id="A0A0D2KX24"/>
<dbReference type="PANTHER" id="PTHR14614:SF130">
    <property type="entry name" value="PROTEIN-LYSINE N-METHYLTRANSFERASE EEF2KMT"/>
    <property type="match status" value="1"/>
</dbReference>
<feature type="region of interest" description="Disordered" evidence="1">
    <location>
        <begin position="142"/>
        <end position="198"/>
    </location>
</feature>
<proteinExistence type="predicted"/>
<dbReference type="Pfam" id="PF06325">
    <property type="entry name" value="PrmA"/>
    <property type="match status" value="1"/>
</dbReference>
<keyword evidence="3" id="KW-1185">Reference proteome</keyword>
<evidence type="ECO:0008006" key="4">
    <source>
        <dbReference type="Google" id="ProtNLM"/>
    </source>
</evidence>
<dbReference type="InterPro" id="IPR019410">
    <property type="entry name" value="Methyltransf_16"/>
</dbReference>